<name>A0A0S4KP00_9BACT</name>
<dbReference type="OrthoDB" id="9798627at2"/>
<keyword evidence="2" id="KW-1185">Reference proteome</keyword>
<evidence type="ECO:0000313" key="1">
    <source>
        <dbReference type="EMBL" id="CUQ66172.1"/>
    </source>
</evidence>
<dbReference type="RefSeq" id="WP_062484044.1">
    <property type="nucleotide sequence ID" value="NZ_LN885086.1"/>
</dbReference>
<dbReference type="KEGG" id="nio:NITINOP_1197"/>
<dbReference type="Proteomes" id="UP000066284">
    <property type="component" value="Chromosome 1"/>
</dbReference>
<protein>
    <submittedName>
        <fullName evidence="1">Uncharacterized protein</fullName>
    </submittedName>
</protein>
<organism evidence="1 2">
    <name type="scientific">Candidatus Nitrospira inopinata</name>
    <dbReference type="NCBI Taxonomy" id="1715989"/>
    <lineage>
        <taxon>Bacteria</taxon>
        <taxon>Pseudomonadati</taxon>
        <taxon>Nitrospirota</taxon>
        <taxon>Nitrospiria</taxon>
        <taxon>Nitrospirales</taxon>
        <taxon>Nitrospiraceae</taxon>
        <taxon>Nitrospira</taxon>
    </lineage>
</organism>
<dbReference type="EMBL" id="LN885086">
    <property type="protein sequence ID" value="CUQ66172.1"/>
    <property type="molecule type" value="Genomic_DNA"/>
</dbReference>
<accession>A0A0S4KP00</accession>
<sequence length="105" mass="11586">MTDDRSRSLAVVRRQLEELDALERRTLHDLNTVAGAERIAQWKSTTAALLTETVGRQEGLAFSAIRPGPSFTNDLVEEFTDLVDCYRAPLTALAKRLAETSRPGG</sequence>
<dbReference type="STRING" id="1715989.NITINOP_1197"/>
<proteinExistence type="predicted"/>
<dbReference type="AlphaFoldDB" id="A0A0S4KP00"/>
<evidence type="ECO:0000313" key="2">
    <source>
        <dbReference type="Proteomes" id="UP000066284"/>
    </source>
</evidence>
<reference evidence="2" key="1">
    <citation type="submission" date="2015-09" db="EMBL/GenBank/DDBJ databases">
        <authorList>
            <person name="Daims H."/>
        </authorList>
    </citation>
    <scope>NUCLEOTIDE SEQUENCE [LARGE SCALE GENOMIC DNA]</scope>
</reference>
<gene>
    <name evidence="1" type="ORF">NITINOP_1197</name>
</gene>